<dbReference type="CDD" id="cd07207">
    <property type="entry name" value="Pat_ExoU_VipD_like"/>
    <property type="match status" value="1"/>
</dbReference>
<keyword evidence="2" id="KW-0378">Hydrolase</keyword>
<feature type="active site" description="Proton acceptor" evidence="2">
    <location>
        <position position="193"/>
    </location>
</feature>
<evidence type="ECO:0000313" key="5">
    <source>
        <dbReference type="Proteomes" id="UP000053750"/>
    </source>
</evidence>
<dbReference type="GO" id="GO:0016787">
    <property type="term" value="F:hydrolase activity"/>
    <property type="evidence" value="ECO:0007669"/>
    <property type="project" value="UniProtKB-UniRule"/>
</dbReference>
<dbReference type="SUPFAM" id="SSF52151">
    <property type="entry name" value="FabD/lysophospholipase-like"/>
    <property type="match status" value="1"/>
</dbReference>
<dbReference type="InterPro" id="IPR016035">
    <property type="entry name" value="Acyl_Trfase/lysoPLipase"/>
</dbReference>
<feature type="domain" description="PNPLA" evidence="3">
    <location>
        <begin position="5"/>
        <end position="206"/>
    </location>
</feature>
<dbReference type="Gene3D" id="3.40.1090.10">
    <property type="entry name" value="Cytosolic phospholipase A2 catalytic domain"/>
    <property type="match status" value="2"/>
</dbReference>
<evidence type="ECO:0000313" key="4">
    <source>
        <dbReference type="EMBL" id="EXX86667.1"/>
    </source>
</evidence>
<comment type="caution">
    <text evidence="4">The sequence shown here is derived from an EMBL/GenBank/DDBJ whole genome shotgun (WGS) entry which is preliminary data.</text>
</comment>
<feature type="short sequence motif" description="GXSXG" evidence="2">
    <location>
        <begin position="36"/>
        <end position="40"/>
    </location>
</feature>
<name>A0A9W5W6G8_9BACL</name>
<reference evidence="4 5" key="1">
    <citation type="submission" date="2014-02" db="EMBL/GenBank/DDBJ databases">
        <title>Genome sequence of Paenibacillus darwinianus reveals adaptive mechanisms for survival in Antarctic soils.</title>
        <authorList>
            <person name="Dsouza M."/>
            <person name="Taylor M.W."/>
            <person name="Turner S.J."/>
            <person name="Aislabie J."/>
        </authorList>
    </citation>
    <scope>NUCLEOTIDE SEQUENCE [LARGE SCALE GENOMIC DNA]</scope>
    <source>
        <strain evidence="4 5">CE1</strain>
    </source>
</reference>
<dbReference type="PANTHER" id="PTHR46394">
    <property type="entry name" value="ANNEXIN"/>
    <property type="match status" value="1"/>
</dbReference>
<sequence length="306" mass="34039">MDVNAVFEGGGVKGIALAGAVVGAERSGVRFQGVAGTSSGSIVASLLAAGYSGEELQRIINQTPFKTFLKRSPLYNVRFAGPAVRLMWKKGLYSGEALEYWIRKLLLAKGVRTFADLPKGKLKIVASDISNGRIVVLPDDLPFYGADPAQFEVAKAIRMSASIPFFFDPVIIRQQVGIREEDGFAGRFAYIVDGVLLSNFPLWLFEEGQSGREEPVPTIGFQLVGKNANEPHVIRGPFSMLQAIFETMLQAHDERYIEKEYRDRTVKIPTLGVRSTQFELREEVSARLFESGREKTEAFFRTFFIR</sequence>
<dbReference type="AlphaFoldDB" id="A0A9W5W6G8"/>
<dbReference type="PANTHER" id="PTHR46394:SF1">
    <property type="entry name" value="PNPLA DOMAIN-CONTAINING PROTEIN"/>
    <property type="match status" value="1"/>
</dbReference>
<accession>A0A9W5W6G8</accession>
<protein>
    <submittedName>
        <fullName evidence="4">Patatin</fullName>
    </submittedName>
</protein>
<dbReference type="InterPro" id="IPR052580">
    <property type="entry name" value="Lipid_Hydrolase"/>
</dbReference>
<dbReference type="GO" id="GO:0016042">
    <property type="term" value="P:lipid catabolic process"/>
    <property type="evidence" value="ECO:0007669"/>
    <property type="project" value="UniProtKB-UniRule"/>
</dbReference>
<organism evidence="4 5">
    <name type="scientific">Paenibacillus darwinianus</name>
    <dbReference type="NCBI Taxonomy" id="1380763"/>
    <lineage>
        <taxon>Bacteria</taxon>
        <taxon>Bacillati</taxon>
        <taxon>Bacillota</taxon>
        <taxon>Bacilli</taxon>
        <taxon>Bacillales</taxon>
        <taxon>Paenibacillaceae</taxon>
        <taxon>Paenibacillus</taxon>
    </lineage>
</organism>
<dbReference type="OrthoDB" id="9770965at2"/>
<dbReference type="InterPro" id="IPR002641">
    <property type="entry name" value="PNPLA_dom"/>
</dbReference>
<proteinExistence type="predicted"/>
<dbReference type="PROSITE" id="PS51635">
    <property type="entry name" value="PNPLA"/>
    <property type="match status" value="1"/>
</dbReference>
<feature type="short sequence motif" description="GXGXXG" evidence="2">
    <location>
        <begin position="9"/>
        <end position="14"/>
    </location>
</feature>
<dbReference type="EMBL" id="JFHU01000182">
    <property type="protein sequence ID" value="EXX86667.1"/>
    <property type="molecule type" value="Genomic_DNA"/>
</dbReference>
<keyword evidence="1 2" id="KW-0443">Lipid metabolism</keyword>
<evidence type="ECO:0000256" key="1">
    <source>
        <dbReference type="ARBA" id="ARBA00023098"/>
    </source>
</evidence>
<evidence type="ECO:0000259" key="3">
    <source>
        <dbReference type="PROSITE" id="PS51635"/>
    </source>
</evidence>
<comment type="caution">
    <text evidence="2">Lacks conserved residue(s) required for the propagation of feature annotation.</text>
</comment>
<dbReference type="Proteomes" id="UP000053750">
    <property type="component" value="Unassembled WGS sequence"/>
</dbReference>
<keyword evidence="5" id="KW-1185">Reference proteome</keyword>
<feature type="active site" description="Nucleophile" evidence="2">
    <location>
        <position position="38"/>
    </location>
</feature>
<evidence type="ECO:0000256" key="2">
    <source>
        <dbReference type="PROSITE-ProRule" id="PRU01161"/>
    </source>
</evidence>
<keyword evidence="2" id="KW-0442">Lipid degradation</keyword>
<gene>
    <name evidence="4" type="ORF">BG53_05675</name>
</gene>
<dbReference type="Pfam" id="PF01734">
    <property type="entry name" value="Patatin"/>
    <property type="match status" value="1"/>
</dbReference>